<accession>A0ABY2RX99</accession>
<organism evidence="2 3">
    <name type="scientific">Prauserella endophytica</name>
    <dbReference type="NCBI Taxonomy" id="1592324"/>
    <lineage>
        <taxon>Bacteria</taxon>
        <taxon>Bacillati</taxon>
        <taxon>Actinomycetota</taxon>
        <taxon>Actinomycetes</taxon>
        <taxon>Pseudonocardiales</taxon>
        <taxon>Pseudonocardiaceae</taxon>
        <taxon>Prauserella</taxon>
        <taxon>Prauserella coralliicola group</taxon>
    </lineage>
</organism>
<evidence type="ECO:0000259" key="1">
    <source>
        <dbReference type="Pfam" id="PF13443"/>
    </source>
</evidence>
<sequence>MQLRWRLRQVMASREVWTGKELRELLARRANFTLSAPSVYALINNEPVQMKTETLQALCTALQCTPNELYGVTPPREVSLADEPDTNSPAKP</sequence>
<dbReference type="Pfam" id="PF13443">
    <property type="entry name" value="HTH_26"/>
    <property type="match status" value="1"/>
</dbReference>
<dbReference type="Proteomes" id="UP000309992">
    <property type="component" value="Unassembled WGS sequence"/>
</dbReference>
<evidence type="ECO:0000313" key="3">
    <source>
        <dbReference type="Proteomes" id="UP000309992"/>
    </source>
</evidence>
<dbReference type="SUPFAM" id="SSF47413">
    <property type="entry name" value="lambda repressor-like DNA-binding domains"/>
    <property type="match status" value="1"/>
</dbReference>
<keyword evidence="3" id="KW-1185">Reference proteome</keyword>
<reference evidence="2 3" key="1">
    <citation type="journal article" date="2015" name="Antonie Van Leeuwenhoek">
        <title>Prauserella endophytica sp. nov., an endophytic actinobacterium isolated from Tamarix taklamakanensis.</title>
        <authorList>
            <person name="Liu J.M."/>
            <person name="Habden X."/>
            <person name="Guo L."/>
            <person name="Tuo L."/>
            <person name="Jiang Z.K."/>
            <person name="Liu S.W."/>
            <person name="Liu X.F."/>
            <person name="Chen L."/>
            <person name="Li R.F."/>
            <person name="Zhang Y.Q."/>
            <person name="Sun C.H."/>
        </authorList>
    </citation>
    <scope>NUCLEOTIDE SEQUENCE [LARGE SCALE GENOMIC DNA]</scope>
    <source>
        <strain evidence="2 3">CGMCC 4.7182</strain>
    </source>
</reference>
<gene>
    <name evidence="2" type="ORF">FCN18_32315</name>
</gene>
<evidence type="ECO:0000313" key="2">
    <source>
        <dbReference type="EMBL" id="TKG62420.1"/>
    </source>
</evidence>
<comment type="caution">
    <text evidence="2">The sequence shown here is derived from an EMBL/GenBank/DDBJ whole genome shotgun (WGS) entry which is preliminary data.</text>
</comment>
<name>A0ABY2RX99_9PSEU</name>
<dbReference type="EMBL" id="SWMS01000027">
    <property type="protein sequence ID" value="TKG62420.1"/>
    <property type="molecule type" value="Genomic_DNA"/>
</dbReference>
<feature type="domain" description="HTH cro/C1-type" evidence="1">
    <location>
        <begin position="6"/>
        <end position="74"/>
    </location>
</feature>
<dbReference type="InterPro" id="IPR010982">
    <property type="entry name" value="Lambda_DNA-bd_dom_sf"/>
</dbReference>
<protein>
    <submittedName>
        <fullName evidence="2">Helix-turn-helix transcriptional regulator</fullName>
    </submittedName>
</protein>
<proteinExistence type="predicted"/>
<dbReference type="InterPro" id="IPR001387">
    <property type="entry name" value="Cro/C1-type_HTH"/>
</dbReference>